<dbReference type="Proteomes" id="UP000011835">
    <property type="component" value="Chromosome"/>
</dbReference>
<sequence>MCLDLCANRPAKNIRTARRVGCAVLLMLDLSLLERLLRNESGQA</sequence>
<name>M4RDP5_9BIFI</name>
<gene>
    <name evidence="1" type="ORF">D805_0416</name>
</gene>
<dbReference type="EMBL" id="CP004346">
    <property type="protein sequence ID" value="AGH40683.1"/>
    <property type="molecule type" value="Genomic_DNA"/>
</dbReference>
<dbReference type="KEGG" id="btp:D805_0416"/>
<proteinExistence type="predicted"/>
<evidence type="ECO:0000313" key="2">
    <source>
        <dbReference type="Proteomes" id="UP000011835"/>
    </source>
</evidence>
<keyword evidence="2" id="KW-1185">Reference proteome</keyword>
<protein>
    <submittedName>
        <fullName evidence="1">Uncharacterized protein</fullName>
    </submittedName>
</protein>
<reference evidence="1 2" key="1">
    <citation type="journal article" date="2013" name="Genome Announc.">
        <title>Complete Genome Sequence of the Probiotic Bifidobacterium thermophilum Strain RBL67.</title>
        <authorList>
            <person name="Jans C."/>
            <person name="Lacroix C."/>
            <person name="Follador R."/>
            <person name="Stevens M.J."/>
        </authorList>
    </citation>
    <scope>NUCLEOTIDE SEQUENCE [LARGE SCALE GENOMIC DNA]</scope>
    <source>
        <strain evidence="1 2">RBL67</strain>
    </source>
</reference>
<organism evidence="1 2">
    <name type="scientific">Bifidobacterium thermophilum RBL67</name>
    <dbReference type="NCBI Taxonomy" id="1254439"/>
    <lineage>
        <taxon>Bacteria</taxon>
        <taxon>Bacillati</taxon>
        <taxon>Actinomycetota</taxon>
        <taxon>Actinomycetes</taxon>
        <taxon>Bifidobacteriales</taxon>
        <taxon>Bifidobacteriaceae</taxon>
        <taxon>Bifidobacterium</taxon>
    </lineage>
</organism>
<dbReference type="AlphaFoldDB" id="M4RDP5"/>
<accession>M4RDP5</accession>
<evidence type="ECO:0000313" key="1">
    <source>
        <dbReference type="EMBL" id="AGH40683.1"/>
    </source>
</evidence>
<dbReference type="PATRIC" id="fig|1254439.12.peg.416"/>
<dbReference type="HOGENOM" id="CLU_3213058_0_0_11"/>